<keyword evidence="1" id="KW-1133">Transmembrane helix</keyword>
<name>A0A9W8DWZ0_9FUNG</name>
<keyword evidence="1" id="KW-0812">Transmembrane</keyword>
<dbReference type="Pfam" id="PF00615">
    <property type="entry name" value="RGS"/>
    <property type="match status" value="1"/>
</dbReference>
<evidence type="ECO:0000313" key="4">
    <source>
        <dbReference type="Proteomes" id="UP001150569"/>
    </source>
</evidence>
<sequence>MPTVDNQRRLDRILQGMTCPPVSLAEFRYYLTYQECSVENLNFYEWYRRYSRVFHNLSDADKALSPRSSGAFSTLTTAPELLAVQPLRAECEAAIARFLAPGAQEELNVSHQVRSTLQAQANLTTHPSIFTPLLTEIMGLMRNTSLDGFHRWAQRNITDRSKWLRVTAATITAVLAVVTIVLLIVFDVPRPYRLLLFLPLTWAISVFYSNPRNVCLVHLFANRREVTMLPHARLSDLSIGDVAGGIGRGSVFAGTTTNHHQPQVATPTTASLLREPKATDLIAATVSNDDHRNPPRIDTRHRPLSTIITMPAPSEAYPLTPRYPNAAIQPPASLHKDLGPTAHKTLVEAKEMEDDDKEEDMPPYCNVATDFTSPLFQTTTVRGDAYYKVMEPAVLKAHYRMAAKMIIQIVLTTAVVWVAIMFIPNREF</sequence>
<dbReference type="EMBL" id="JANBPT010000400">
    <property type="protein sequence ID" value="KAJ1922137.1"/>
    <property type="molecule type" value="Genomic_DNA"/>
</dbReference>
<dbReference type="PANTHER" id="PTHR39466">
    <property type="entry name" value="RGS DOMAIN-CONTAINING PROTEIN"/>
    <property type="match status" value="1"/>
</dbReference>
<feature type="transmembrane region" description="Helical" evidence="1">
    <location>
        <begin position="192"/>
        <end position="209"/>
    </location>
</feature>
<dbReference type="SUPFAM" id="SSF48097">
    <property type="entry name" value="Regulator of G-protein signaling, RGS"/>
    <property type="match status" value="1"/>
</dbReference>
<dbReference type="OrthoDB" id="3232309at2759"/>
<reference evidence="3" key="1">
    <citation type="submission" date="2022-07" db="EMBL/GenBank/DDBJ databases">
        <title>Phylogenomic reconstructions and comparative analyses of Kickxellomycotina fungi.</title>
        <authorList>
            <person name="Reynolds N.K."/>
            <person name="Stajich J.E."/>
            <person name="Barry K."/>
            <person name="Grigoriev I.V."/>
            <person name="Crous P."/>
            <person name="Smith M.E."/>
        </authorList>
    </citation>
    <scope>NUCLEOTIDE SEQUENCE</scope>
    <source>
        <strain evidence="3">RSA 861</strain>
    </source>
</reference>
<evidence type="ECO:0000259" key="2">
    <source>
        <dbReference type="PROSITE" id="PS50132"/>
    </source>
</evidence>
<feature type="domain" description="RGS" evidence="2">
    <location>
        <begin position="27"/>
        <end position="149"/>
    </location>
</feature>
<proteinExistence type="predicted"/>
<dbReference type="PROSITE" id="PS50132">
    <property type="entry name" value="RGS"/>
    <property type="match status" value="1"/>
</dbReference>
<dbReference type="Gene3D" id="1.10.167.10">
    <property type="entry name" value="Regulator of G-protein Signalling 4, domain 2"/>
    <property type="match status" value="1"/>
</dbReference>
<dbReference type="PANTHER" id="PTHR39466:SF1">
    <property type="entry name" value="RGS DOMAIN-CONTAINING PROTEIN"/>
    <property type="match status" value="1"/>
</dbReference>
<accession>A0A9W8DWZ0</accession>
<organism evidence="3 4">
    <name type="scientific">Tieghemiomyces parasiticus</name>
    <dbReference type="NCBI Taxonomy" id="78921"/>
    <lineage>
        <taxon>Eukaryota</taxon>
        <taxon>Fungi</taxon>
        <taxon>Fungi incertae sedis</taxon>
        <taxon>Zoopagomycota</taxon>
        <taxon>Kickxellomycotina</taxon>
        <taxon>Dimargaritomycetes</taxon>
        <taxon>Dimargaritales</taxon>
        <taxon>Dimargaritaceae</taxon>
        <taxon>Tieghemiomyces</taxon>
    </lineage>
</organism>
<comment type="caution">
    <text evidence="3">The sequence shown here is derived from an EMBL/GenBank/DDBJ whole genome shotgun (WGS) entry which is preliminary data.</text>
</comment>
<feature type="transmembrane region" description="Helical" evidence="1">
    <location>
        <begin position="405"/>
        <end position="423"/>
    </location>
</feature>
<protein>
    <recommendedName>
        <fullName evidence="2">RGS domain-containing protein</fullName>
    </recommendedName>
</protein>
<dbReference type="InterPro" id="IPR016137">
    <property type="entry name" value="RGS"/>
</dbReference>
<evidence type="ECO:0000256" key="1">
    <source>
        <dbReference type="SAM" id="Phobius"/>
    </source>
</evidence>
<keyword evidence="4" id="KW-1185">Reference proteome</keyword>
<keyword evidence="1" id="KW-0472">Membrane</keyword>
<dbReference type="InterPro" id="IPR036305">
    <property type="entry name" value="RGS_sf"/>
</dbReference>
<feature type="transmembrane region" description="Helical" evidence="1">
    <location>
        <begin position="163"/>
        <end position="186"/>
    </location>
</feature>
<dbReference type="InterPro" id="IPR044926">
    <property type="entry name" value="RGS_subdomain_2"/>
</dbReference>
<gene>
    <name evidence="3" type="ORF">IWQ60_006591</name>
</gene>
<evidence type="ECO:0000313" key="3">
    <source>
        <dbReference type="EMBL" id="KAJ1922137.1"/>
    </source>
</evidence>
<dbReference type="AlphaFoldDB" id="A0A9W8DWZ0"/>
<dbReference type="Proteomes" id="UP001150569">
    <property type="component" value="Unassembled WGS sequence"/>
</dbReference>